<evidence type="ECO:0000313" key="3">
    <source>
        <dbReference type="EMBL" id="HGT38112.1"/>
    </source>
</evidence>
<dbReference type="InterPro" id="IPR011453">
    <property type="entry name" value="DUF1559"/>
</dbReference>
<feature type="transmembrane region" description="Helical" evidence="1">
    <location>
        <begin position="21"/>
        <end position="39"/>
    </location>
</feature>
<dbReference type="NCBIfam" id="TIGR04294">
    <property type="entry name" value="pre_pil_HX9DG"/>
    <property type="match status" value="1"/>
</dbReference>
<name>A0A7C4LIU2_9PLAN</name>
<protein>
    <submittedName>
        <fullName evidence="3">DUF1559 domain-containing protein</fullName>
    </submittedName>
</protein>
<evidence type="ECO:0000256" key="1">
    <source>
        <dbReference type="SAM" id="Phobius"/>
    </source>
</evidence>
<dbReference type="InterPro" id="IPR027558">
    <property type="entry name" value="Pre_pil_HX9DG_C"/>
</dbReference>
<keyword evidence="1" id="KW-1133">Transmembrane helix</keyword>
<comment type="caution">
    <text evidence="3">The sequence shown here is derived from an EMBL/GenBank/DDBJ whole genome shotgun (WGS) entry which is preliminary data.</text>
</comment>
<dbReference type="PANTHER" id="PTHR30093">
    <property type="entry name" value="GENERAL SECRETION PATHWAY PROTEIN G"/>
    <property type="match status" value="1"/>
</dbReference>
<dbReference type="PANTHER" id="PTHR30093:SF2">
    <property type="entry name" value="TYPE II SECRETION SYSTEM PROTEIN H"/>
    <property type="match status" value="1"/>
</dbReference>
<dbReference type="Pfam" id="PF07963">
    <property type="entry name" value="N_methyl"/>
    <property type="match status" value="1"/>
</dbReference>
<dbReference type="AlphaFoldDB" id="A0A7C4LIU2"/>
<reference evidence="3" key="1">
    <citation type="journal article" date="2020" name="mSystems">
        <title>Genome- and Community-Level Interaction Insights into Carbon Utilization and Element Cycling Functions of Hydrothermarchaeota in Hydrothermal Sediment.</title>
        <authorList>
            <person name="Zhou Z."/>
            <person name="Liu Y."/>
            <person name="Xu W."/>
            <person name="Pan J."/>
            <person name="Luo Z.H."/>
            <person name="Li M."/>
        </authorList>
    </citation>
    <scope>NUCLEOTIDE SEQUENCE [LARGE SCALE GENOMIC DNA]</scope>
    <source>
        <strain evidence="3">SpSt-508</strain>
    </source>
</reference>
<sequence length="327" mass="36060">MTFRRPPHPQHHRHAFTLIELLVVIAIIAMLISLLLPAVQQARESARRTQCRNNLMNLGLALHNYLMAHNVLPPGSINPHGPIASAPVPINSDPADFQDFIPPQPDDAPPPPLDLSQRYEMSWITQILPYIEQQNAFHRIDFRQSAYAPANHPVRRLRIPLLICSSDPNGSPSGGPGLTSYRGCHHDVEAPIDVKQNGVLFLNSAVTYEDIQDGSSNTILLGEAKTRFNSSLGWMSGTRATLRNTGTTPNNANLIIIDPATGQRTTTRPELEDDPETAYVGGFSSFHVGGAHFLFGDGAVRFLSSNIEPILFRHLGHRRDGELVSDF</sequence>
<dbReference type="EMBL" id="DSVQ01000006">
    <property type="protein sequence ID" value="HGT38112.1"/>
    <property type="molecule type" value="Genomic_DNA"/>
</dbReference>
<dbReference type="Gene3D" id="3.30.700.10">
    <property type="entry name" value="Glycoprotein, Type 4 Pilin"/>
    <property type="match status" value="1"/>
</dbReference>
<gene>
    <name evidence="3" type="ORF">ENS64_02415</name>
</gene>
<dbReference type="NCBIfam" id="TIGR02532">
    <property type="entry name" value="IV_pilin_GFxxxE"/>
    <property type="match status" value="1"/>
</dbReference>
<keyword evidence="1" id="KW-0472">Membrane</keyword>
<organism evidence="3">
    <name type="scientific">Schlesneria paludicola</name>
    <dbReference type="NCBI Taxonomy" id="360056"/>
    <lineage>
        <taxon>Bacteria</taxon>
        <taxon>Pseudomonadati</taxon>
        <taxon>Planctomycetota</taxon>
        <taxon>Planctomycetia</taxon>
        <taxon>Planctomycetales</taxon>
        <taxon>Planctomycetaceae</taxon>
        <taxon>Schlesneria</taxon>
    </lineage>
</organism>
<keyword evidence="1" id="KW-0812">Transmembrane</keyword>
<dbReference type="Pfam" id="PF07596">
    <property type="entry name" value="SBP_bac_10"/>
    <property type="match status" value="1"/>
</dbReference>
<dbReference type="InterPro" id="IPR012902">
    <property type="entry name" value="N_methyl_site"/>
</dbReference>
<dbReference type="SUPFAM" id="SSF54523">
    <property type="entry name" value="Pili subunits"/>
    <property type="match status" value="1"/>
</dbReference>
<accession>A0A7C4LIU2</accession>
<proteinExistence type="predicted"/>
<evidence type="ECO:0000259" key="2">
    <source>
        <dbReference type="Pfam" id="PF07596"/>
    </source>
</evidence>
<feature type="domain" description="DUF1559" evidence="2">
    <location>
        <begin position="40"/>
        <end position="309"/>
    </location>
</feature>
<dbReference type="InterPro" id="IPR045584">
    <property type="entry name" value="Pilin-like"/>
</dbReference>